<gene>
    <name evidence="2" type="ORF">EZS28_034730</name>
</gene>
<sequence length="478" mass="53142">MDMSNDSCPKQLLSSSSVSFLPSVVHFANAGSTIFAPQFLLKLYPDNQYWQAYEIEKQRGLINNETNMKKSVSGDELTKDHSEQVVVIVERTGLCSQQDKDSKEDNDNDYDDDNNSESNIGGLSFFSIARSSIEPESQQKTNQTVQFPNRISFPKTRCYSSRLFLKFSFDPKPLIQKSGKDTVSNGPIQYKDEMIIVESQQFFGQQRQKGDNDSEFAIRVIAPRGYIGQLIKVHGGWESIKDDGIGDKNAFVIPDHNQQLSICPTQLQNMTNPTLPFQLCWCGTSLSSSHIGSSQTNSHSYYGIIRLDPGIAFVDTYIQFICLGSERQTFDGISASFQILAPSQRHFQQLSESARLQSSPASFSYDKCLLQILETEDKSLKSSSETGAVLFSSLPETESNSIISIPSNACITNSISSIPFRQDVDRIACYPACGGRLPGAQGTQQPVMFIIKLNIQAKDNVDFLGFIFSNTPLTLTTK</sequence>
<proteinExistence type="predicted"/>
<comment type="caution">
    <text evidence="2">The sequence shown here is derived from an EMBL/GenBank/DDBJ whole genome shotgun (WGS) entry which is preliminary data.</text>
</comment>
<feature type="compositionally biased region" description="Acidic residues" evidence="1">
    <location>
        <begin position="106"/>
        <end position="115"/>
    </location>
</feature>
<reference evidence="2 3" key="1">
    <citation type="submission" date="2019-03" db="EMBL/GenBank/DDBJ databases">
        <title>Single cell metagenomics reveals metabolic interactions within the superorganism composed of flagellate Streblomastix strix and complex community of Bacteroidetes bacteria on its surface.</title>
        <authorList>
            <person name="Treitli S.C."/>
            <person name="Kolisko M."/>
            <person name="Husnik F."/>
            <person name="Keeling P."/>
            <person name="Hampl V."/>
        </authorList>
    </citation>
    <scope>NUCLEOTIDE SEQUENCE [LARGE SCALE GENOMIC DNA]</scope>
    <source>
        <strain evidence="2">ST1C</strain>
    </source>
</reference>
<evidence type="ECO:0000256" key="1">
    <source>
        <dbReference type="SAM" id="MobiDB-lite"/>
    </source>
</evidence>
<feature type="region of interest" description="Disordered" evidence="1">
    <location>
        <begin position="96"/>
        <end position="119"/>
    </location>
</feature>
<accession>A0A5J4UIN5</accession>
<dbReference type="Proteomes" id="UP000324800">
    <property type="component" value="Unassembled WGS sequence"/>
</dbReference>
<organism evidence="2 3">
    <name type="scientific">Streblomastix strix</name>
    <dbReference type="NCBI Taxonomy" id="222440"/>
    <lineage>
        <taxon>Eukaryota</taxon>
        <taxon>Metamonada</taxon>
        <taxon>Preaxostyla</taxon>
        <taxon>Oxymonadida</taxon>
        <taxon>Streblomastigidae</taxon>
        <taxon>Streblomastix</taxon>
    </lineage>
</organism>
<name>A0A5J4UIN5_9EUKA</name>
<evidence type="ECO:0000313" key="2">
    <source>
        <dbReference type="EMBL" id="KAA6369742.1"/>
    </source>
</evidence>
<evidence type="ECO:0000313" key="3">
    <source>
        <dbReference type="Proteomes" id="UP000324800"/>
    </source>
</evidence>
<protein>
    <submittedName>
        <fullName evidence="2">Uncharacterized protein</fullName>
    </submittedName>
</protein>
<dbReference type="EMBL" id="SNRW01016070">
    <property type="protein sequence ID" value="KAA6369742.1"/>
    <property type="molecule type" value="Genomic_DNA"/>
</dbReference>
<dbReference type="AlphaFoldDB" id="A0A5J4UIN5"/>